<gene>
    <name evidence="11" type="ORF">E1218_15235</name>
</gene>
<evidence type="ECO:0000259" key="10">
    <source>
        <dbReference type="PROSITE" id="PS50850"/>
    </source>
</evidence>
<evidence type="ECO:0000256" key="8">
    <source>
        <dbReference type="ARBA" id="ARBA00040914"/>
    </source>
</evidence>
<comment type="subcellular location">
    <subcellularLocation>
        <location evidence="1">Cell inner membrane</location>
        <topology evidence="1">Multi-pass membrane protein</topology>
    </subcellularLocation>
</comment>
<comment type="similarity">
    <text evidence="7">Belongs to the major facilitator superfamily. Drug:H(+) antiporter-3 (DHA3) (TC 2.A.1.21) family.</text>
</comment>
<feature type="transmembrane region" description="Helical" evidence="9">
    <location>
        <begin position="279"/>
        <end position="299"/>
    </location>
</feature>
<reference evidence="11 12" key="1">
    <citation type="submission" date="2019-02" db="EMBL/GenBank/DDBJ databases">
        <title>Draft genome sequences of novel Actinobacteria.</title>
        <authorList>
            <person name="Sahin N."/>
            <person name="Ay H."/>
            <person name="Saygin H."/>
        </authorList>
    </citation>
    <scope>NUCLEOTIDE SEQUENCE [LARGE SCALE GENOMIC DNA]</scope>
    <source>
        <strain evidence="11 12">16K104</strain>
    </source>
</reference>
<dbReference type="OrthoDB" id="9793136at2"/>
<dbReference type="InterPro" id="IPR011701">
    <property type="entry name" value="MFS"/>
</dbReference>
<evidence type="ECO:0000256" key="2">
    <source>
        <dbReference type="ARBA" id="ARBA00022448"/>
    </source>
</evidence>
<dbReference type="Gene3D" id="1.20.1250.20">
    <property type="entry name" value="MFS general substrate transporter like domains"/>
    <property type="match status" value="1"/>
</dbReference>
<evidence type="ECO:0000256" key="1">
    <source>
        <dbReference type="ARBA" id="ARBA00004429"/>
    </source>
</evidence>
<feature type="transmembrane region" description="Helical" evidence="9">
    <location>
        <begin position="93"/>
        <end position="112"/>
    </location>
</feature>
<dbReference type="Proteomes" id="UP000295172">
    <property type="component" value="Unassembled WGS sequence"/>
</dbReference>
<feature type="transmembrane region" description="Helical" evidence="9">
    <location>
        <begin position="249"/>
        <end position="272"/>
    </location>
</feature>
<dbReference type="InterPro" id="IPR020846">
    <property type="entry name" value="MFS_dom"/>
</dbReference>
<keyword evidence="4 9" id="KW-0812">Transmembrane</keyword>
<sequence length="407" mass="41726">MTPRRGLVVLFAADVLSAVGSRVSMVAIPWLVLVTTGSAARMGLVAAVEMVPYIVASIMGGPVIDRLGARLSSIIANVVSAAAVAAIAATTELGFAALLVLVTVAGALRGVADRSKELLVRPMAEAAEVALIRVTSLHEAFARGATLLGAPLAGLLIYWTDAAFVLWIDAATFVVCGLLVAAFVHPPDTPIEARRDKYFRSLAVGFAFVRRDALLATMLITTFTMNVFASASTAVFIPLWVAEELGSPAGLGLTLGAFSAGALLGSIGFAVLAAKVPRYLTFAVGAVIGGSPRLLVLGLSDHLVLVMAVTFLSGIGIAAINPVFGAVLYEHVPKNLQARVIGLVAATSFAGLPLGALLAGELVSGFGLVPALIGCGVACLLVSVYPLVRRGPGRTLDEPTPTPLEAA</sequence>
<dbReference type="PANTHER" id="PTHR23513:SF9">
    <property type="entry name" value="ENTEROBACTIN EXPORTER ENTS"/>
    <property type="match status" value="1"/>
</dbReference>
<feature type="transmembrane region" description="Helical" evidence="9">
    <location>
        <begin position="140"/>
        <end position="159"/>
    </location>
</feature>
<feature type="transmembrane region" description="Helical" evidence="9">
    <location>
        <begin position="27"/>
        <end position="55"/>
    </location>
</feature>
<evidence type="ECO:0000313" key="11">
    <source>
        <dbReference type="EMBL" id="TDD25258.1"/>
    </source>
</evidence>
<dbReference type="EMBL" id="SMKR01000057">
    <property type="protein sequence ID" value="TDD25258.1"/>
    <property type="molecule type" value="Genomic_DNA"/>
</dbReference>
<dbReference type="InterPro" id="IPR036259">
    <property type="entry name" value="MFS_trans_sf"/>
</dbReference>
<dbReference type="RefSeq" id="WP_132320536.1">
    <property type="nucleotide sequence ID" value="NZ_SMKR01000057.1"/>
</dbReference>
<dbReference type="PROSITE" id="PS50850">
    <property type="entry name" value="MFS"/>
    <property type="match status" value="1"/>
</dbReference>
<organism evidence="11 12">
    <name type="scientific">Kribbella turkmenica</name>
    <dbReference type="NCBI Taxonomy" id="2530375"/>
    <lineage>
        <taxon>Bacteria</taxon>
        <taxon>Bacillati</taxon>
        <taxon>Actinomycetota</taxon>
        <taxon>Actinomycetes</taxon>
        <taxon>Propionibacteriales</taxon>
        <taxon>Kribbellaceae</taxon>
        <taxon>Kribbella</taxon>
    </lineage>
</organism>
<evidence type="ECO:0000256" key="7">
    <source>
        <dbReference type="ARBA" id="ARBA00038075"/>
    </source>
</evidence>
<feature type="transmembrane region" description="Helical" evidence="9">
    <location>
        <begin position="67"/>
        <end position="87"/>
    </location>
</feature>
<keyword evidence="6 9" id="KW-0472">Membrane</keyword>
<feature type="transmembrane region" description="Helical" evidence="9">
    <location>
        <begin position="213"/>
        <end position="237"/>
    </location>
</feature>
<dbReference type="GO" id="GO:0005886">
    <property type="term" value="C:plasma membrane"/>
    <property type="evidence" value="ECO:0007669"/>
    <property type="project" value="UniProtKB-SubCell"/>
</dbReference>
<evidence type="ECO:0000256" key="3">
    <source>
        <dbReference type="ARBA" id="ARBA00022475"/>
    </source>
</evidence>
<keyword evidence="12" id="KW-1185">Reference proteome</keyword>
<dbReference type="GO" id="GO:0022857">
    <property type="term" value="F:transmembrane transporter activity"/>
    <property type="evidence" value="ECO:0007669"/>
    <property type="project" value="InterPro"/>
</dbReference>
<evidence type="ECO:0000256" key="9">
    <source>
        <dbReference type="SAM" id="Phobius"/>
    </source>
</evidence>
<feature type="transmembrane region" description="Helical" evidence="9">
    <location>
        <begin position="366"/>
        <end position="388"/>
    </location>
</feature>
<feature type="domain" description="Major facilitator superfamily (MFS) profile" evidence="10">
    <location>
        <begin position="6"/>
        <end position="394"/>
    </location>
</feature>
<keyword evidence="5 9" id="KW-1133">Transmembrane helix</keyword>
<dbReference type="AlphaFoldDB" id="A0A4R4X4L0"/>
<name>A0A4R4X4L0_9ACTN</name>
<feature type="transmembrane region" description="Helical" evidence="9">
    <location>
        <begin position="340"/>
        <end position="360"/>
    </location>
</feature>
<feature type="transmembrane region" description="Helical" evidence="9">
    <location>
        <begin position="165"/>
        <end position="185"/>
    </location>
</feature>
<evidence type="ECO:0000256" key="6">
    <source>
        <dbReference type="ARBA" id="ARBA00023136"/>
    </source>
</evidence>
<dbReference type="CDD" id="cd06173">
    <property type="entry name" value="MFS_MefA_like"/>
    <property type="match status" value="1"/>
</dbReference>
<evidence type="ECO:0000256" key="5">
    <source>
        <dbReference type="ARBA" id="ARBA00022989"/>
    </source>
</evidence>
<dbReference type="Pfam" id="PF07690">
    <property type="entry name" value="MFS_1"/>
    <property type="match status" value="1"/>
</dbReference>
<dbReference type="PANTHER" id="PTHR23513">
    <property type="entry name" value="INTEGRAL MEMBRANE EFFLUX PROTEIN-RELATED"/>
    <property type="match status" value="1"/>
</dbReference>
<proteinExistence type="inferred from homology"/>
<keyword evidence="3" id="KW-1003">Cell membrane</keyword>
<evidence type="ECO:0000313" key="12">
    <source>
        <dbReference type="Proteomes" id="UP000295172"/>
    </source>
</evidence>
<accession>A0A4R4X4L0</accession>
<evidence type="ECO:0000256" key="4">
    <source>
        <dbReference type="ARBA" id="ARBA00022692"/>
    </source>
</evidence>
<protein>
    <recommendedName>
        <fullName evidence="8">Multidrug efflux pump Tap</fullName>
    </recommendedName>
</protein>
<dbReference type="SUPFAM" id="SSF103473">
    <property type="entry name" value="MFS general substrate transporter"/>
    <property type="match status" value="1"/>
</dbReference>
<keyword evidence="2" id="KW-0813">Transport</keyword>
<comment type="caution">
    <text evidence="11">The sequence shown here is derived from an EMBL/GenBank/DDBJ whole genome shotgun (WGS) entry which is preliminary data.</text>
</comment>
<feature type="transmembrane region" description="Helical" evidence="9">
    <location>
        <begin position="305"/>
        <end position="328"/>
    </location>
</feature>